<evidence type="ECO:0000313" key="6">
    <source>
        <dbReference type="Proteomes" id="UP000188246"/>
    </source>
</evidence>
<organism evidence="5 6">
    <name type="scientific">Vagococcus penaei</name>
    <dbReference type="NCBI Taxonomy" id="633807"/>
    <lineage>
        <taxon>Bacteria</taxon>
        <taxon>Bacillati</taxon>
        <taxon>Bacillota</taxon>
        <taxon>Bacilli</taxon>
        <taxon>Lactobacillales</taxon>
        <taxon>Enterococcaceae</taxon>
        <taxon>Vagococcus</taxon>
    </lineage>
</organism>
<evidence type="ECO:0000256" key="4">
    <source>
        <dbReference type="PIRSR" id="PIRSR001235-2"/>
    </source>
</evidence>
<feature type="binding site" evidence="4">
    <location>
        <position position="277"/>
    </location>
    <ligand>
        <name>allantoate</name>
        <dbReference type="ChEBI" id="CHEBI:17536"/>
    </ligand>
</feature>
<accession>A0A1Q2D764</accession>
<dbReference type="NCBIfam" id="NF006768">
    <property type="entry name" value="PRK09290.1-1"/>
    <property type="match status" value="1"/>
</dbReference>
<feature type="binding site" evidence="3">
    <location>
        <position position="384"/>
    </location>
    <ligand>
        <name>Zn(2+)</name>
        <dbReference type="ChEBI" id="CHEBI:29105"/>
        <label>2</label>
    </ligand>
</feature>
<feature type="binding site" evidence="3">
    <location>
        <position position="83"/>
    </location>
    <ligand>
        <name>Zn(2+)</name>
        <dbReference type="ChEBI" id="CHEBI:29105"/>
        <label>1</label>
    </ligand>
</feature>
<feature type="binding site" evidence="3">
    <location>
        <position position="94"/>
    </location>
    <ligand>
        <name>Zn(2+)</name>
        <dbReference type="ChEBI" id="CHEBI:29105"/>
        <label>1</label>
    </ligand>
</feature>
<keyword evidence="3" id="KW-0479">Metal-binding</keyword>
<dbReference type="SUPFAM" id="SSF55031">
    <property type="entry name" value="Bacterial exopeptidase dimerisation domain"/>
    <property type="match status" value="1"/>
</dbReference>
<feature type="binding site" evidence="4">
    <location>
        <position position="290"/>
    </location>
    <ligand>
        <name>allantoate</name>
        <dbReference type="ChEBI" id="CHEBI:17536"/>
    </ligand>
</feature>
<feature type="binding site" evidence="3">
    <location>
        <position position="94"/>
    </location>
    <ligand>
        <name>Zn(2+)</name>
        <dbReference type="ChEBI" id="CHEBI:29105"/>
        <label>2</label>
    </ligand>
</feature>
<keyword evidence="2 5" id="KW-0378">Hydrolase</keyword>
<dbReference type="Gene3D" id="3.40.630.10">
    <property type="entry name" value="Zn peptidases"/>
    <property type="match status" value="1"/>
</dbReference>
<dbReference type="Pfam" id="PF07687">
    <property type="entry name" value="M20_dimer"/>
    <property type="match status" value="1"/>
</dbReference>
<dbReference type="Proteomes" id="UP000188246">
    <property type="component" value="Chromosome"/>
</dbReference>
<dbReference type="AlphaFoldDB" id="A0A1Q2D764"/>
<gene>
    <name evidence="5" type="ORF">BW732_07870</name>
</gene>
<proteinExistence type="inferred from homology"/>
<dbReference type="GO" id="GO:0009442">
    <property type="term" value="P:allantoin assimilation pathway"/>
    <property type="evidence" value="ECO:0007669"/>
    <property type="project" value="InterPro"/>
</dbReference>
<feature type="binding site" evidence="3">
    <location>
        <position position="129"/>
    </location>
    <ligand>
        <name>Zn(2+)</name>
        <dbReference type="ChEBI" id="CHEBI:29105"/>
        <label>2</label>
    </ligand>
</feature>
<dbReference type="InterPro" id="IPR011650">
    <property type="entry name" value="Peptidase_M20_dimer"/>
</dbReference>
<dbReference type="PANTHER" id="PTHR32494">
    <property type="entry name" value="ALLANTOATE DEIMINASE-RELATED"/>
    <property type="match status" value="1"/>
</dbReference>
<comment type="cofactor">
    <cofactor evidence="3">
        <name>Zn(2+)</name>
        <dbReference type="ChEBI" id="CHEBI:29105"/>
    </cofactor>
    <text evidence="3">Binds 2 Zn(2+) ions per subunit.</text>
</comment>
<feature type="binding site" evidence="4">
    <location>
        <position position="217"/>
    </location>
    <ligand>
        <name>allantoate</name>
        <dbReference type="ChEBI" id="CHEBI:17536"/>
    </ligand>
</feature>
<dbReference type="InterPro" id="IPR010158">
    <property type="entry name" value="Amidase_Cbmase"/>
</dbReference>
<dbReference type="NCBIfam" id="TIGR03176">
    <property type="entry name" value="AllC"/>
    <property type="match status" value="1"/>
</dbReference>
<evidence type="ECO:0000256" key="1">
    <source>
        <dbReference type="ARBA" id="ARBA00006153"/>
    </source>
</evidence>
<dbReference type="InterPro" id="IPR017591">
    <property type="entry name" value="Allantoate_amidohydrolase"/>
</dbReference>
<evidence type="ECO:0000256" key="2">
    <source>
        <dbReference type="ARBA" id="ARBA00022801"/>
    </source>
</evidence>
<sequence length="413" mass="45692">MKHMTDLQQKVEQEVTWLSSIGLDSKGGTTRLLYDDNWVKAQHDLKQKFTTLGLSSHFDQVGNLYGRLEGSKYPNETILTGSHVDTVVNGGALDGQFGIVAGYLAINYLKETYGTPLRTLEVVSMAEEEGSRFPFAFWGSKNIFGLVNPNDLKYAKDADGIQFSEAMEQAGFSFPTESQQAREDIKAFVEIHIEQGNVLEKKEKQVAVVNNIVGQKRYDITLIGQSNHAGTTPMGYRQDTVYAMSKMISDSMDRAKELGDPLVLTVGHIAVTPNTVNVVPGKTFFTVDCRHTDGQVLEDFTNDMMSRFKAIATECDVQIEIDNWMNEAPVPMSEEIVSVLEQACQESNLNYLTMHSGAGHDSQIFAQHVPTAMLFVPSINGVSHNPAEATKIEDLTEGVKALIASLYKLAYED</sequence>
<dbReference type="InterPro" id="IPR002933">
    <property type="entry name" value="Peptidase_M20"/>
</dbReference>
<dbReference type="PANTHER" id="PTHR32494:SF5">
    <property type="entry name" value="ALLANTOATE AMIDOHYDROLASE"/>
    <property type="match status" value="1"/>
</dbReference>
<comment type="similarity">
    <text evidence="1">Belongs to the peptidase M20 family.</text>
</comment>
<reference evidence="5 6" key="1">
    <citation type="journal article" date="2010" name="Int. J. Syst. Evol. Microbiol.">
        <title>Vagococcus penaei sp. nov., isolated from spoilage microbiota of cooked shrimp (Penaeus vannamei).</title>
        <authorList>
            <person name="Jaffres E."/>
            <person name="Prevost H."/>
            <person name="Rossero A."/>
            <person name="Joffraud J.J."/>
            <person name="Dousset X."/>
        </authorList>
    </citation>
    <scope>NUCLEOTIDE SEQUENCE [LARGE SCALE GENOMIC DNA]</scope>
    <source>
        <strain evidence="5 6">CD276</strain>
    </source>
</reference>
<keyword evidence="3" id="KW-0862">Zinc</keyword>
<evidence type="ECO:0000313" key="5">
    <source>
        <dbReference type="EMBL" id="AQP54143.1"/>
    </source>
</evidence>
<feature type="binding site" evidence="3">
    <location>
        <position position="192"/>
    </location>
    <ligand>
        <name>Zn(2+)</name>
        <dbReference type="ChEBI" id="CHEBI:29105"/>
        <label>1</label>
    </ligand>
</feature>
<dbReference type="KEGG" id="vpi:BW732_07870"/>
<evidence type="ECO:0000256" key="3">
    <source>
        <dbReference type="PIRSR" id="PIRSR001235-1"/>
    </source>
</evidence>
<dbReference type="GO" id="GO:0030145">
    <property type="term" value="F:manganese ion binding"/>
    <property type="evidence" value="ECO:0007669"/>
    <property type="project" value="InterPro"/>
</dbReference>
<name>A0A1Q2D764_9ENTE</name>
<dbReference type="SUPFAM" id="SSF53187">
    <property type="entry name" value="Zn-dependent exopeptidases"/>
    <property type="match status" value="1"/>
</dbReference>
<dbReference type="STRING" id="633807.BW732_07870"/>
<dbReference type="GO" id="GO:0047652">
    <property type="term" value="F:allantoate deiminase activity"/>
    <property type="evidence" value="ECO:0007669"/>
    <property type="project" value="InterPro"/>
</dbReference>
<protein>
    <submittedName>
        <fullName evidence="5">Allantoate amidohydrolase</fullName>
    </submittedName>
</protein>
<dbReference type="Pfam" id="PF01546">
    <property type="entry name" value="Peptidase_M20"/>
    <property type="match status" value="1"/>
</dbReference>
<dbReference type="InterPro" id="IPR036264">
    <property type="entry name" value="Bact_exopeptidase_dim_dom"/>
</dbReference>
<dbReference type="Gene3D" id="3.30.70.360">
    <property type="match status" value="1"/>
</dbReference>
<keyword evidence="6" id="KW-1185">Reference proteome</keyword>
<dbReference type="NCBIfam" id="TIGR01879">
    <property type="entry name" value="hydantase"/>
    <property type="match status" value="1"/>
</dbReference>
<dbReference type="EMBL" id="CP019609">
    <property type="protein sequence ID" value="AQP54143.1"/>
    <property type="molecule type" value="Genomic_DNA"/>
</dbReference>
<dbReference type="NCBIfam" id="NF006771">
    <property type="entry name" value="PRK09290.1-5"/>
    <property type="match status" value="1"/>
</dbReference>
<dbReference type="CDD" id="cd03884">
    <property type="entry name" value="M20_bAS"/>
    <property type="match status" value="1"/>
</dbReference>
<dbReference type="GO" id="GO:0042803">
    <property type="term" value="F:protein homodimerization activity"/>
    <property type="evidence" value="ECO:0007669"/>
    <property type="project" value="InterPro"/>
</dbReference>
<dbReference type="PIRSF" id="PIRSF001235">
    <property type="entry name" value="Amidase_carbamoylase"/>
    <property type="match status" value="1"/>
</dbReference>